<dbReference type="InterPro" id="IPR045060">
    <property type="entry name" value="Phe-tRNA-ligase_IIc_bsu"/>
</dbReference>
<dbReference type="InterPro" id="IPR045864">
    <property type="entry name" value="aa-tRNA-synth_II/BPL/LPL"/>
</dbReference>
<evidence type="ECO:0000256" key="1">
    <source>
        <dbReference type="ARBA" id="ARBA00001946"/>
    </source>
</evidence>
<dbReference type="Gene3D" id="3.30.930.10">
    <property type="entry name" value="Bira Bifunctional Protein, Domain 2"/>
    <property type="match status" value="1"/>
</dbReference>
<evidence type="ECO:0000313" key="14">
    <source>
        <dbReference type="EMBL" id="MUN28765.1"/>
    </source>
</evidence>
<dbReference type="SMART" id="SM00873">
    <property type="entry name" value="B3_4"/>
    <property type="match status" value="1"/>
</dbReference>
<evidence type="ECO:0000256" key="10">
    <source>
        <dbReference type="ARBA" id="ARBA00022917"/>
    </source>
</evidence>
<dbReference type="PANTHER" id="PTHR10947:SF0">
    <property type="entry name" value="PHENYLALANINE--TRNA LIGASE BETA SUBUNIT"/>
    <property type="match status" value="1"/>
</dbReference>
<keyword evidence="4 12" id="KW-0963">Cytoplasm</keyword>
<evidence type="ECO:0000256" key="3">
    <source>
        <dbReference type="ARBA" id="ARBA00007438"/>
    </source>
</evidence>
<dbReference type="PANTHER" id="PTHR10947">
    <property type="entry name" value="PHENYLALANYL-TRNA SYNTHETASE BETA CHAIN AND LEUCINE-RICH REPEAT-CONTAINING PROTEIN 47"/>
    <property type="match status" value="1"/>
</dbReference>
<keyword evidence="7 12" id="KW-0547">Nucleotide-binding</keyword>
<evidence type="ECO:0000256" key="2">
    <source>
        <dbReference type="ARBA" id="ARBA00004496"/>
    </source>
</evidence>
<evidence type="ECO:0000256" key="4">
    <source>
        <dbReference type="ARBA" id="ARBA00022490"/>
    </source>
</evidence>
<feature type="binding site" evidence="12">
    <location>
        <position position="327"/>
    </location>
    <ligand>
        <name>Mg(2+)</name>
        <dbReference type="ChEBI" id="CHEBI:18420"/>
        <note>shared with alpha subunit</note>
    </ligand>
</feature>
<dbReference type="Pfam" id="PF17759">
    <property type="entry name" value="tRNA_synthFbeta"/>
    <property type="match status" value="1"/>
</dbReference>
<keyword evidence="8 12" id="KW-0067">ATP-binding</keyword>
<dbReference type="RefSeq" id="WP_156016426.1">
    <property type="nucleotide sequence ID" value="NZ_WGGD01000005.1"/>
</dbReference>
<dbReference type="HAMAP" id="MF_00284">
    <property type="entry name" value="Phe_tRNA_synth_beta2"/>
    <property type="match status" value="1"/>
</dbReference>
<dbReference type="NCBIfam" id="TIGR00471">
    <property type="entry name" value="pheT_arch"/>
    <property type="match status" value="1"/>
</dbReference>
<dbReference type="SUPFAM" id="SSF46955">
    <property type="entry name" value="Putative DNA-binding domain"/>
    <property type="match status" value="1"/>
</dbReference>
<name>A0A6A9QNB7_SULME</name>
<dbReference type="Pfam" id="PF03484">
    <property type="entry name" value="B5"/>
    <property type="match status" value="1"/>
</dbReference>
<dbReference type="GO" id="GO:0009328">
    <property type="term" value="C:phenylalanine-tRNA ligase complex"/>
    <property type="evidence" value="ECO:0007669"/>
    <property type="project" value="TreeGrafter"/>
</dbReference>
<evidence type="ECO:0000313" key="15">
    <source>
        <dbReference type="Proteomes" id="UP000470772"/>
    </source>
</evidence>
<evidence type="ECO:0000256" key="5">
    <source>
        <dbReference type="ARBA" id="ARBA00022598"/>
    </source>
</evidence>
<dbReference type="InterPro" id="IPR009061">
    <property type="entry name" value="DNA-bd_dom_put_sf"/>
</dbReference>
<accession>A0A6A9QNB7</accession>
<evidence type="ECO:0000256" key="9">
    <source>
        <dbReference type="ARBA" id="ARBA00022842"/>
    </source>
</evidence>
<protein>
    <recommendedName>
        <fullName evidence="12">Phenylalanine--tRNA ligase beta subunit</fullName>
        <ecNumber evidence="12">6.1.1.20</ecNumber>
    </recommendedName>
    <alternativeName>
        <fullName evidence="12">Phenylalanyl-tRNA synthetase beta subunit</fullName>
        <shortName evidence="12">PheRS</shortName>
    </alternativeName>
</protein>
<dbReference type="InterPro" id="IPR005147">
    <property type="entry name" value="tRNA_synthase_B5-dom"/>
</dbReference>
<keyword evidence="6 12" id="KW-0479">Metal-binding</keyword>
<dbReference type="EC" id="6.1.1.20" evidence="12"/>
<dbReference type="CDD" id="cd00769">
    <property type="entry name" value="PheRS_beta_core"/>
    <property type="match status" value="1"/>
</dbReference>
<dbReference type="Proteomes" id="UP000470772">
    <property type="component" value="Unassembled WGS sequence"/>
</dbReference>
<comment type="similarity">
    <text evidence="3 12">Belongs to the phenylalanyl-tRNA synthetase beta subunit family. Type 2 subfamily.</text>
</comment>
<dbReference type="InterPro" id="IPR005146">
    <property type="entry name" value="B3/B4_tRNA-bd"/>
</dbReference>
<dbReference type="FunFam" id="3.50.40.10:FF:000003">
    <property type="entry name" value="Phenylalanine--tRNA ligase beta subunit"/>
    <property type="match status" value="1"/>
</dbReference>
<evidence type="ECO:0000256" key="8">
    <source>
        <dbReference type="ARBA" id="ARBA00022840"/>
    </source>
</evidence>
<keyword evidence="5 12" id="KW-0436">Ligase</keyword>
<dbReference type="Gene3D" id="3.50.40.10">
    <property type="entry name" value="Phenylalanyl-trna Synthetase, Chain B, domain 3"/>
    <property type="match status" value="1"/>
</dbReference>
<evidence type="ECO:0000259" key="13">
    <source>
        <dbReference type="PROSITE" id="PS51483"/>
    </source>
</evidence>
<dbReference type="AlphaFoldDB" id="A0A6A9QNB7"/>
<dbReference type="SMART" id="SM00874">
    <property type="entry name" value="B5"/>
    <property type="match status" value="1"/>
</dbReference>
<feature type="binding site" evidence="12">
    <location>
        <position position="318"/>
    </location>
    <ligand>
        <name>Mg(2+)</name>
        <dbReference type="ChEBI" id="CHEBI:18420"/>
        <note>shared with alpha subunit</note>
    </ligand>
</feature>
<feature type="binding site" evidence="12">
    <location>
        <position position="328"/>
    </location>
    <ligand>
        <name>Mg(2+)</name>
        <dbReference type="ChEBI" id="CHEBI:18420"/>
        <note>shared with alpha subunit</note>
    </ligand>
</feature>
<evidence type="ECO:0000256" key="7">
    <source>
        <dbReference type="ARBA" id="ARBA00022741"/>
    </source>
</evidence>
<dbReference type="GO" id="GO:0005524">
    <property type="term" value="F:ATP binding"/>
    <property type="evidence" value="ECO:0007669"/>
    <property type="project" value="UniProtKB-UniRule"/>
</dbReference>
<dbReference type="InterPro" id="IPR041616">
    <property type="entry name" value="PheRS_beta_core"/>
</dbReference>
<feature type="binding site" evidence="12">
    <location>
        <position position="324"/>
    </location>
    <ligand>
        <name>Mg(2+)</name>
        <dbReference type="ChEBI" id="CHEBI:18420"/>
        <note>shared with alpha subunit</note>
    </ligand>
</feature>
<dbReference type="SUPFAM" id="SSF55681">
    <property type="entry name" value="Class II aaRS and biotin synthetases"/>
    <property type="match status" value="1"/>
</dbReference>
<dbReference type="PROSITE" id="PS51483">
    <property type="entry name" value="B5"/>
    <property type="match status" value="1"/>
</dbReference>
<keyword evidence="10 12" id="KW-0648">Protein biosynthesis</keyword>
<evidence type="ECO:0000256" key="6">
    <source>
        <dbReference type="ARBA" id="ARBA00022723"/>
    </source>
</evidence>
<dbReference type="EMBL" id="WGGD01000005">
    <property type="protein sequence ID" value="MUN28765.1"/>
    <property type="molecule type" value="Genomic_DNA"/>
</dbReference>
<gene>
    <name evidence="12" type="primary">pheT</name>
    <name evidence="14" type="ORF">GC250_04765</name>
</gene>
<dbReference type="InterPro" id="IPR022918">
    <property type="entry name" value="Phe_tRNA_ligase_beta2_arc"/>
</dbReference>
<proteinExistence type="inferred from homology"/>
<dbReference type="GO" id="GO:0000287">
    <property type="term" value="F:magnesium ion binding"/>
    <property type="evidence" value="ECO:0007669"/>
    <property type="project" value="InterPro"/>
</dbReference>
<comment type="catalytic activity">
    <reaction evidence="12">
        <text>tRNA(Phe) + L-phenylalanine + ATP = L-phenylalanyl-tRNA(Phe) + AMP + diphosphate + H(+)</text>
        <dbReference type="Rhea" id="RHEA:19413"/>
        <dbReference type="Rhea" id="RHEA-COMP:9668"/>
        <dbReference type="Rhea" id="RHEA-COMP:9699"/>
        <dbReference type="ChEBI" id="CHEBI:15378"/>
        <dbReference type="ChEBI" id="CHEBI:30616"/>
        <dbReference type="ChEBI" id="CHEBI:33019"/>
        <dbReference type="ChEBI" id="CHEBI:58095"/>
        <dbReference type="ChEBI" id="CHEBI:78442"/>
        <dbReference type="ChEBI" id="CHEBI:78531"/>
        <dbReference type="ChEBI" id="CHEBI:456215"/>
        <dbReference type="EC" id="6.1.1.20"/>
    </reaction>
</comment>
<organism evidence="14 15">
    <name type="scientific">Sulfuracidifex metallicus DSM 6482 = JCM 9184</name>
    <dbReference type="NCBI Taxonomy" id="523847"/>
    <lineage>
        <taxon>Archaea</taxon>
        <taxon>Thermoproteota</taxon>
        <taxon>Thermoprotei</taxon>
        <taxon>Sulfolobales</taxon>
        <taxon>Sulfolobaceae</taxon>
        <taxon>Sulfuracidifex</taxon>
    </lineage>
</organism>
<keyword evidence="11 12" id="KW-0030">Aminoacyl-tRNA synthetase</keyword>
<comment type="subcellular location">
    <subcellularLocation>
        <location evidence="2 12">Cytoplasm</location>
    </subcellularLocation>
</comment>
<evidence type="ECO:0000256" key="11">
    <source>
        <dbReference type="ARBA" id="ARBA00023146"/>
    </source>
</evidence>
<dbReference type="InterPro" id="IPR004531">
    <property type="entry name" value="Phe-tRNA-synth_IIc_bsu_arc_euk"/>
</dbReference>
<comment type="cofactor">
    <cofactor evidence="1 12">
        <name>Mg(2+)</name>
        <dbReference type="ChEBI" id="CHEBI:18420"/>
    </cofactor>
</comment>
<sequence length="539" mass="61594">MVTINLNRERLLKKLNLREDELEDLLFNLKSESKVSGDSIEIEVNADRPDLFSSDGLKRAIDGLKERAVGEPKYPVFESDYELKVEEVRKRPYAIAAIVKEIKLDEEYLKEIIQLQEKLHATIGRKRKKVAIGIHDLGKITSKTIVYKEVPLDYKFVPLGERRLLEVKEVLQSTNQGKEYGNISIDQDRGTMPAIMEENGNVMSIPPVINSEHTRITQKSKDLFIDVTGTSLHAVLQTINILISNLAEGGGKIYSVKIHSRDRIDIMKREELVIDKLRVQKVLGLRLDEKEIQHLLAKDRIDYFLESSSIIIPPYRVDIIRDEDIAEDIAMMYGYSKIEPQRFVSYKLGTYDNITLIERTIKELSIGAGFQEVFTYVLTKKDNLIGDYVVIENPISDEYNAVRNSLIPVILDFLSKNQHSRFPVKIFESGDIVVRNKDNETGYKNERMLTIALMDSKAGYEEIQSPLHQILLNLSIQPKYSSKESPYFIKGRSASVIIGNNEEIGSLGEIRPELLKKFDIKYPVAIAEISLNKILPHVY</sequence>
<dbReference type="InterPro" id="IPR020825">
    <property type="entry name" value="Phe-tRNA_synthase-like_B3/B4"/>
</dbReference>
<dbReference type="Gene3D" id="3.30.56.10">
    <property type="match status" value="2"/>
</dbReference>
<keyword evidence="15" id="KW-1185">Reference proteome</keyword>
<reference evidence="14 15" key="1">
    <citation type="submission" date="2019-10" db="EMBL/GenBank/DDBJ databases">
        <title>Sequencing and Assembly of Multiple Reported Metal-Biooxidizing Members of the Extremely Thermoacidophilic Archaeal Family Sulfolobaceae.</title>
        <authorList>
            <person name="Counts J.A."/>
            <person name="Kelly R.M."/>
        </authorList>
    </citation>
    <scope>NUCLEOTIDE SEQUENCE [LARGE SCALE GENOMIC DNA]</scope>
    <source>
        <strain evidence="14 15">DSM 6482</strain>
    </source>
</reference>
<dbReference type="GO" id="GO:0004826">
    <property type="term" value="F:phenylalanine-tRNA ligase activity"/>
    <property type="evidence" value="ECO:0007669"/>
    <property type="project" value="UniProtKB-UniRule"/>
</dbReference>
<dbReference type="GO" id="GO:0003723">
    <property type="term" value="F:RNA binding"/>
    <property type="evidence" value="ECO:0007669"/>
    <property type="project" value="InterPro"/>
</dbReference>
<comment type="subunit">
    <text evidence="12">Tetramer of two alpha and two beta subunits.</text>
</comment>
<feature type="domain" description="B5" evidence="13">
    <location>
        <begin position="267"/>
        <end position="340"/>
    </location>
</feature>
<comment type="caution">
    <text evidence="14">The sequence shown here is derived from an EMBL/GenBank/DDBJ whole genome shotgun (WGS) entry which is preliminary data.</text>
</comment>
<dbReference type="GO" id="GO:0006432">
    <property type="term" value="P:phenylalanyl-tRNA aminoacylation"/>
    <property type="evidence" value="ECO:0007669"/>
    <property type="project" value="UniProtKB-UniRule"/>
</dbReference>
<evidence type="ECO:0000256" key="12">
    <source>
        <dbReference type="HAMAP-Rule" id="MF_00284"/>
    </source>
</evidence>
<keyword evidence="9 12" id="KW-0460">Magnesium</keyword>